<reference evidence="1" key="1">
    <citation type="journal article" date="2015" name="Nature">
        <title>Complex archaea that bridge the gap between prokaryotes and eukaryotes.</title>
        <authorList>
            <person name="Spang A."/>
            <person name="Saw J.H."/>
            <person name="Jorgensen S.L."/>
            <person name="Zaremba-Niedzwiedzka K."/>
            <person name="Martijn J."/>
            <person name="Lind A.E."/>
            <person name="van Eijk R."/>
            <person name="Schleper C."/>
            <person name="Guy L."/>
            <person name="Ettema T.J."/>
        </authorList>
    </citation>
    <scope>NUCLEOTIDE SEQUENCE</scope>
</reference>
<sequence>MEKELFKRVKNDYKDTIKVNNEIIKSHKNSVKSTIKKIKDNKRDLIKKYKSERPPFKFRFIETVKLIVAKVKKIYEHLFRAWLLIVELKGEIIKLKDDIKSVVEATERHDTPVGFTLNRLRNIIE</sequence>
<gene>
    <name evidence="1" type="ORF">LCGC14_1413270</name>
</gene>
<proteinExistence type="predicted"/>
<dbReference type="EMBL" id="LAZR01009347">
    <property type="protein sequence ID" value="KKM73164.1"/>
    <property type="molecule type" value="Genomic_DNA"/>
</dbReference>
<name>A0A0F9JTK6_9ZZZZ</name>
<dbReference type="AlphaFoldDB" id="A0A0F9JTK6"/>
<evidence type="ECO:0000313" key="1">
    <source>
        <dbReference type="EMBL" id="KKM73164.1"/>
    </source>
</evidence>
<accession>A0A0F9JTK6</accession>
<organism evidence="1">
    <name type="scientific">marine sediment metagenome</name>
    <dbReference type="NCBI Taxonomy" id="412755"/>
    <lineage>
        <taxon>unclassified sequences</taxon>
        <taxon>metagenomes</taxon>
        <taxon>ecological metagenomes</taxon>
    </lineage>
</organism>
<comment type="caution">
    <text evidence="1">The sequence shown here is derived from an EMBL/GenBank/DDBJ whole genome shotgun (WGS) entry which is preliminary data.</text>
</comment>
<protein>
    <submittedName>
        <fullName evidence="1">Uncharacterized protein</fullName>
    </submittedName>
</protein>